<dbReference type="InterPro" id="IPR002758">
    <property type="entry name" value="Cation_antiport_E"/>
</dbReference>
<protein>
    <submittedName>
        <fullName evidence="8">Na+/H+ antiporter subunit E</fullName>
    </submittedName>
</protein>
<dbReference type="PANTHER" id="PTHR34584">
    <property type="entry name" value="NA(+)/H(+) ANTIPORTER SUBUNIT E1"/>
    <property type="match status" value="1"/>
</dbReference>
<keyword evidence="6 7" id="KW-0472">Membrane</keyword>
<keyword evidence="3" id="KW-1003">Cell membrane</keyword>
<keyword evidence="9" id="KW-1185">Reference proteome</keyword>
<evidence type="ECO:0000256" key="1">
    <source>
        <dbReference type="ARBA" id="ARBA00004651"/>
    </source>
</evidence>
<feature type="transmembrane region" description="Helical" evidence="7">
    <location>
        <begin position="28"/>
        <end position="44"/>
    </location>
</feature>
<dbReference type="RefSeq" id="WP_282219126.1">
    <property type="nucleotide sequence ID" value="NZ_CP118246.1"/>
</dbReference>
<organism evidence="8 9">
    <name type="scientific">Devosia algicola</name>
    <dbReference type="NCBI Taxonomy" id="3026418"/>
    <lineage>
        <taxon>Bacteria</taxon>
        <taxon>Pseudomonadati</taxon>
        <taxon>Pseudomonadota</taxon>
        <taxon>Alphaproteobacteria</taxon>
        <taxon>Hyphomicrobiales</taxon>
        <taxon>Devosiaceae</taxon>
        <taxon>Devosia</taxon>
    </lineage>
</organism>
<evidence type="ECO:0000256" key="5">
    <source>
        <dbReference type="ARBA" id="ARBA00022989"/>
    </source>
</evidence>
<accession>A0ABY7YNV8</accession>
<comment type="similarity">
    <text evidence="2">Belongs to the CPA3 antiporters (TC 2.A.63) subunit E family.</text>
</comment>
<feature type="transmembrane region" description="Helical" evidence="7">
    <location>
        <begin position="56"/>
        <end position="79"/>
    </location>
</feature>
<keyword evidence="5 7" id="KW-1133">Transmembrane helix</keyword>
<dbReference type="Pfam" id="PF01899">
    <property type="entry name" value="MNHE"/>
    <property type="match status" value="1"/>
</dbReference>
<sequence>MSLLLLILVLALIWTAVSGAFSGLNLVLGVTIAMLVTFVLRDRVAPPVAMRRLMRMFRLALFFLKELVISTYRVSMLALSPGVHRRLNPAIIAVPLNVKSDAEITLLANLITLTPGTLSVDVSEDSTVLFVHVLVLDGRG</sequence>
<evidence type="ECO:0000313" key="8">
    <source>
        <dbReference type="EMBL" id="WDR02724.1"/>
    </source>
</evidence>
<keyword evidence="4 7" id="KW-0812">Transmembrane</keyword>
<comment type="subcellular location">
    <subcellularLocation>
        <location evidence="1">Cell membrane</location>
        <topology evidence="1">Multi-pass membrane protein</topology>
    </subcellularLocation>
</comment>
<evidence type="ECO:0000256" key="4">
    <source>
        <dbReference type="ARBA" id="ARBA00022692"/>
    </source>
</evidence>
<dbReference type="EMBL" id="CP118246">
    <property type="protein sequence ID" value="WDR02724.1"/>
    <property type="molecule type" value="Genomic_DNA"/>
</dbReference>
<evidence type="ECO:0000256" key="3">
    <source>
        <dbReference type="ARBA" id="ARBA00022475"/>
    </source>
</evidence>
<name>A0ABY7YNV8_9HYPH</name>
<evidence type="ECO:0000256" key="2">
    <source>
        <dbReference type="ARBA" id="ARBA00006228"/>
    </source>
</evidence>
<reference evidence="8 9" key="1">
    <citation type="submission" date="2023-02" db="EMBL/GenBank/DDBJ databases">
        <title>Devosia algicola sp. nov., isolated from the phycosphere of marine algae.</title>
        <authorList>
            <person name="Kim J.M."/>
            <person name="Lee J.K."/>
            <person name="Choi B.J."/>
            <person name="Bayburt H."/>
            <person name="Jeon C.O."/>
        </authorList>
    </citation>
    <scope>NUCLEOTIDE SEQUENCE [LARGE SCALE GENOMIC DNA]</scope>
    <source>
        <strain evidence="8 9">G20-9</strain>
    </source>
</reference>
<evidence type="ECO:0000313" key="9">
    <source>
        <dbReference type="Proteomes" id="UP001220530"/>
    </source>
</evidence>
<evidence type="ECO:0000256" key="7">
    <source>
        <dbReference type="SAM" id="Phobius"/>
    </source>
</evidence>
<dbReference type="PIRSF" id="PIRSF019239">
    <property type="entry name" value="MrpE"/>
    <property type="match status" value="1"/>
</dbReference>
<proteinExistence type="inferred from homology"/>
<dbReference type="PANTHER" id="PTHR34584:SF1">
    <property type="entry name" value="NA(+)_H(+) ANTIPORTER SUBUNIT E1"/>
    <property type="match status" value="1"/>
</dbReference>
<gene>
    <name evidence="8" type="ORF">PSQ19_00320</name>
</gene>
<evidence type="ECO:0000256" key="6">
    <source>
        <dbReference type="ARBA" id="ARBA00023136"/>
    </source>
</evidence>
<dbReference type="Proteomes" id="UP001220530">
    <property type="component" value="Chromosome"/>
</dbReference>